<dbReference type="Proteomes" id="UP001596303">
    <property type="component" value="Unassembled WGS sequence"/>
</dbReference>
<accession>A0ABW1S5R9</accession>
<reference evidence="4" key="1">
    <citation type="journal article" date="2019" name="Int. J. Syst. Evol. Microbiol.">
        <title>The Global Catalogue of Microorganisms (GCM) 10K type strain sequencing project: providing services to taxonomists for standard genome sequencing and annotation.</title>
        <authorList>
            <consortium name="The Broad Institute Genomics Platform"/>
            <consortium name="The Broad Institute Genome Sequencing Center for Infectious Disease"/>
            <person name="Wu L."/>
            <person name="Ma J."/>
        </authorList>
    </citation>
    <scope>NUCLEOTIDE SEQUENCE [LARGE SCALE GENOMIC DNA]</scope>
    <source>
        <strain evidence="4">CGMCC-1.15741</strain>
    </source>
</reference>
<keyword evidence="2" id="KW-0812">Transmembrane</keyword>
<sequence length="106" mass="11001">MVHAQLSGQFGTGQGQGLLGSIKRVFALMAAFAVGALVLMAAGVVAVATAIVGLLIAFVAMLLRFGAYRGVRGRMSKAKKAAERQAAQSEPVLEARRTARGWTVDG</sequence>
<dbReference type="EMBL" id="JBHSSW010000003">
    <property type="protein sequence ID" value="MFC6196996.1"/>
    <property type="molecule type" value="Genomic_DNA"/>
</dbReference>
<evidence type="ECO:0000313" key="3">
    <source>
        <dbReference type="EMBL" id="MFC6196996.1"/>
    </source>
</evidence>
<gene>
    <name evidence="3" type="ORF">ACFQDM_02850</name>
</gene>
<keyword evidence="2" id="KW-1133">Transmembrane helix</keyword>
<feature type="transmembrane region" description="Helical" evidence="2">
    <location>
        <begin position="25"/>
        <end position="45"/>
    </location>
</feature>
<name>A0ABW1S5R9_9PROT</name>
<feature type="transmembrane region" description="Helical" evidence="2">
    <location>
        <begin position="51"/>
        <end position="71"/>
    </location>
</feature>
<organism evidence="3 4">
    <name type="scientific">Ponticaulis profundi</name>
    <dbReference type="NCBI Taxonomy" id="2665222"/>
    <lineage>
        <taxon>Bacteria</taxon>
        <taxon>Pseudomonadati</taxon>
        <taxon>Pseudomonadota</taxon>
        <taxon>Alphaproteobacteria</taxon>
        <taxon>Hyphomonadales</taxon>
        <taxon>Hyphomonadaceae</taxon>
        <taxon>Ponticaulis</taxon>
    </lineage>
</organism>
<proteinExistence type="predicted"/>
<keyword evidence="4" id="KW-1185">Reference proteome</keyword>
<protein>
    <submittedName>
        <fullName evidence="3">Uncharacterized protein</fullName>
    </submittedName>
</protein>
<evidence type="ECO:0000256" key="1">
    <source>
        <dbReference type="SAM" id="MobiDB-lite"/>
    </source>
</evidence>
<evidence type="ECO:0000256" key="2">
    <source>
        <dbReference type="SAM" id="Phobius"/>
    </source>
</evidence>
<comment type="caution">
    <text evidence="3">The sequence shown here is derived from an EMBL/GenBank/DDBJ whole genome shotgun (WGS) entry which is preliminary data.</text>
</comment>
<feature type="region of interest" description="Disordered" evidence="1">
    <location>
        <begin position="82"/>
        <end position="106"/>
    </location>
</feature>
<dbReference type="RefSeq" id="WP_377375180.1">
    <property type="nucleotide sequence ID" value="NZ_JBHSSW010000003.1"/>
</dbReference>
<keyword evidence="2" id="KW-0472">Membrane</keyword>
<evidence type="ECO:0000313" key="4">
    <source>
        <dbReference type="Proteomes" id="UP001596303"/>
    </source>
</evidence>